<proteinExistence type="predicted"/>
<name>A0A016VB99_9BILA</name>
<dbReference type="OrthoDB" id="5845881at2759"/>
<organism evidence="2 3">
    <name type="scientific">Ancylostoma ceylanicum</name>
    <dbReference type="NCBI Taxonomy" id="53326"/>
    <lineage>
        <taxon>Eukaryota</taxon>
        <taxon>Metazoa</taxon>
        <taxon>Ecdysozoa</taxon>
        <taxon>Nematoda</taxon>
        <taxon>Chromadorea</taxon>
        <taxon>Rhabditida</taxon>
        <taxon>Rhabditina</taxon>
        <taxon>Rhabditomorpha</taxon>
        <taxon>Strongyloidea</taxon>
        <taxon>Ancylostomatidae</taxon>
        <taxon>Ancylostomatinae</taxon>
        <taxon>Ancylostoma</taxon>
    </lineage>
</organism>
<accession>A0A016VB99</accession>
<feature type="compositionally biased region" description="Low complexity" evidence="1">
    <location>
        <begin position="51"/>
        <end position="67"/>
    </location>
</feature>
<protein>
    <submittedName>
        <fullName evidence="2">Uncharacterized protein</fullName>
    </submittedName>
</protein>
<evidence type="ECO:0000313" key="2">
    <source>
        <dbReference type="EMBL" id="EYC24939.1"/>
    </source>
</evidence>
<feature type="compositionally biased region" description="Low complexity" evidence="1">
    <location>
        <begin position="85"/>
        <end position="95"/>
    </location>
</feature>
<sequence length="153" mass="16256">MATTQHRPTTTTSLEPIITEKPLPPLTSLSLPALNTTARLPATEPIMTISTNNNNNAATYTTPTITTKSVTSQAPSEYTNTTQAPETVPTATTSPTTPPKTKKCKNTMKFSPNAQAVLMGQKLGQVISGGFGTDSNAVKEFNDGVDTHICNYE</sequence>
<feature type="region of interest" description="Disordered" evidence="1">
    <location>
        <begin position="1"/>
        <end position="23"/>
    </location>
</feature>
<dbReference type="EMBL" id="JARK01001349">
    <property type="protein sequence ID" value="EYC24939.1"/>
    <property type="molecule type" value="Genomic_DNA"/>
</dbReference>
<feature type="compositionally biased region" description="Polar residues" evidence="1">
    <location>
        <begin position="1"/>
        <end position="14"/>
    </location>
</feature>
<dbReference type="AlphaFoldDB" id="A0A016VB99"/>
<feature type="compositionally biased region" description="Polar residues" evidence="1">
    <location>
        <begin position="68"/>
        <end position="84"/>
    </location>
</feature>
<feature type="region of interest" description="Disordered" evidence="1">
    <location>
        <begin position="51"/>
        <end position="107"/>
    </location>
</feature>
<reference evidence="3" key="1">
    <citation type="journal article" date="2015" name="Nat. Genet.">
        <title>The genome and transcriptome of the zoonotic hookworm Ancylostoma ceylanicum identify infection-specific gene families.</title>
        <authorList>
            <person name="Schwarz E.M."/>
            <person name="Hu Y."/>
            <person name="Antoshechkin I."/>
            <person name="Miller M.M."/>
            <person name="Sternberg P.W."/>
            <person name="Aroian R.V."/>
        </authorList>
    </citation>
    <scope>NUCLEOTIDE SEQUENCE</scope>
    <source>
        <strain evidence="3">HY135</strain>
    </source>
</reference>
<comment type="caution">
    <text evidence="2">The sequence shown here is derived from an EMBL/GenBank/DDBJ whole genome shotgun (WGS) entry which is preliminary data.</text>
</comment>
<evidence type="ECO:0000313" key="3">
    <source>
        <dbReference type="Proteomes" id="UP000024635"/>
    </source>
</evidence>
<keyword evidence="3" id="KW-1185">Reference proteome</keyword>
<dbReference type="Proteomes" id="UP000024635">
    <property type="component" value="Unassembled WGS sequence"/>
</dbReference>
<gene>
    <name evidence="2" type="primary">Acey_s0013.g2193</name>
    <name evidence="2" type="ORF">Y032_0013g2193</name>
</gene>
<evidence type="ECO:0000256" key="1">
    <source>
        <dbReference type="SAM" id="MobiDB-lite"/>
    </source>
</evidence>